<keyword evidence="2" id="KW-0479">Metal-binding</keyword>
<dbReference type="GO" id="GO:0003676">
    <property type="term" value="F:nucleic acid binding"/>
    <property type="evidence" value="ECO:0007669"/>
    <property type="project" value="InterPro"/>
</dbReference>
<dbReference type="Proteomes" id="UP000717328">
    <property type="component" value="Unassembled WGS sequence"/>
</dbReference>
<dbReference type="SMART" id="SM00343">
    <property type="entry name" value="ZnF_C2HC"/>
    <property type="match status" value="3"/>
</dbReference>
<reference evidence="5" key="2">
    <citation type="submission" date="2021-10" db="EMBL/GenBank/DDBJ databases">
        <title>Phylogenomics reveals ancestral predisposition of the termite-cultivated fungus Termitomyces towards a domesticated lifestyle.</title>
        <authorList>
            <person name="Auxier B."/>
            <person name="Grum-Grzhimaylo A."/>
            <person name="Cardenas M.E."/>
            <person name="Lodge J.D."/>
            <person name="Laessoe T."/>
            <person name="Pedersen O."/>
            <person name="Smith M.E."/>
            <person name="Kuyper T.W."/>
            <person name="Franco-Molano E.A."/>
            <person name="Baroni T.J."/>
            <person name="Aanen D.K."/>
        </authorList>
    </citation>
    <scope>NUCLEOTIDE SEQUENCE</scope>
    <source>
        <strain evidence="5">D49</strain>
    </source>
</reference>
<reference evidence="5" key="1">
    <citation type="submission" date="2021-02" db="EMBL/GenBank/DDBJ databases">
        <authorList>
            <person name="Nieuwenhuis M."/>
            <person name="Van De Peppel L.J.J."/>
        </authorList>
    </citation>
    <scope>NUCLEOTIDE SEQUENCE</scope>
    <source>
        <strain evidence="5">D49</strain>
    </source>
</reference>
<evidence type="ECO:0000259" key="4">
    <source>
        <dbReference type="PROSITE" id="PS50158"/>
    </source>
</evidence>
<keyword evidence="6" id="KW-1185">Reference proteome</keyword>
<name>A0A9P7FQ87_9AGAR</name>
<dbReference type="GO" id="GO:0006397">
    <property type="term" value="P:mRNA processing"/>
    <property type="evidence" value="ECO:0007669"/>
    <property type="project" value="UniProtKB-KW"/>
</dbReference>
<dbReference type="PROSITE" id="PS50158">
    <property type="entry name" value="ZF_CCHC"/>
    <property type="match status" value="2"/>
</dbReference>
<dbReference type="SUPFAM" id="SSF57756">
    <property type="entry name" value="Retrovirus zinc finger-like domains"/>
    <property type="match status" value="2"/>
</dbReference>
<dbReference type="PANTHER" id="PTHR46242">
    <property type="entry name" value="ZINC FINGER CCHC DOMAIN-CONTAINING PROTEIN 9 ZCCHC9"/>
    <property type="match status" value="1"/>
</dbReference>
<evidence type="ECO:0000313" key="5">
    <source>
        <dbReference type="EMBL" id="KAG5636324.1"/>
    </source>
</evidence>
<dbReference type="GO" id="GO:0008270">
    <property type="term" value="F:zinc ion binding"/>
    <property type="evidence" value="ECO:0007669"/>
    <property type="project" value="UniProtKB-KW"/>
</dbReference>
<evidence type="ECO:0000256" key="3">
    <source>
        <dbReference type="SAM" id="MobiDB-lite"/>
    </source>
</evidence>
<dbReference type="OrthoDB" id="3863715at2759"/>
<dbReference type="PANTHER" id="PTHR46242:SF1">
    <property type="entry name" value="ZINC FINGER CCHC DOMAIN-CONTAINING PROTEIN 9"/>
    <property type="match status" value="1"/>
</dbReference>
<dbReference type="Gene3D" id="4.10.60.10">
    <property type="entry name" value="Zinc finger, CCHC-type"/>
    <property type="match status" value="2"/>
</dbReference>
<dbReference type="Pfam" id="PF00098">
    <property type="entry name" value="zf-CCHC"/>
    <property type="match status" value="1"/>
</dbReference>
<feature type="compositionally biased region" description="Basic and acidic residues" evidence="3">
    <location>
        <begin position="70"/>
        <end position="82"/>
    </location>
</feature>
<dbReference type="EMBL" id="JABCKI010005947">
    <property type="protein sequence ID" value="KAG5636324.1"/>
    <property type="molecule type" value="Genomic_DNA"/>
</dbReference>
<accession>A0A9P7FQ87</accession>
<evidence type="ECO:0000313" key="6">
    <source>
        <dbReference type="Proteomes" id="UP000717328"/>
    </source>
</evidence>
<dbReference type="InterPro" id="IPR042246">
    <property type="entry name" value="ZCCHC9"/>
</dbReference>
<evidence type="ECO:0000256" key="1">
    <source>
        <dbReference type="ARBA" id="ARBA00022664"/>
    </source>
</evidence>
<dbReference type="GO" id="GO:0005730">
    <property type="term" value="C:nucleolus"/>
    <property type="evidence" value="ECO:0007669"/>
    <property type="project" value="TreeGrafter"/>
</dbReference>
<organism evidence="5 6">
    <name type="scientific">Sphagnurus paluster</name>
    <dbReference type="NCBI Taxonomy" id="117069"/>
    <lineage>
        <taxon>Eukaryota</taxon>
        <taxon>Fungi</taxon>
        <taxon>Dikarya</taxon>
        <taxon>Basidiomycota</taxon>
        <taxon>Agaricomycotina</taxon>
        <taxon>Agaricomycetes</taxon>
        <taxon>Agaricomycetidae</taxon>
        <taxon>Agaricales</taxon>
        <taxon>Tricholomatineae</taxon>
        <taxon>Lyophyllaceae</taxon>
        <taxon>Sphagnurus</taxon>
    </lineage>
</organism>
<keyword evidence="1" id="KW-0507">mRNA processing</keyword>
<keyword evidence="2" id="KW-0862">Zinc</keyword>
<comment type="caution">
    <text evidence="5">The sequence shown here is derived from an EMBL/GenBank/DDBJ whole genome shotgun (WGS) entry which is preliminary data.</text>
</comment>
<feature type="compositionally biased region" description="Basic residues" evidence="3">
    <location>
        <begin position="46"/>
        <end position="55"/>
    </location>
</feature>
<dbReference type="InterPro" id="IPR001878">
    <property type="entry name" value="Znf_CCHC"/>
</dbReference>
<dbReference type="InterPro" id="IPR036875">
    <property type="entry name" value="Znf_CCHC_sf"/>
</dbReference>
<keyword evidence="2" id="KW-0863">Zinc-finger</keyword>
<protein>
    <recommendedName>
        <fullName evidence="4">CCHC-type domain-containing protein</fullName>
    </recommendedName>
</protein>
<feature type="domain" description="CCHC-type" evidence="4">
    <location>
        <begin position="136"/>
        <end position="151"/>
    </location>
</feature>
<proteinExistence type="predicted"/>
<feature type="domain" description="CCHC-type" evidence="4">
    <location>
        <begin position="182"/>
        <end position="197"/>
    </location>
</feature>
<feature type="region of interest" description="Disordered" evidence="3">
    <location>
        <begin position="34"/>
        <end position="121"/>
    </location>
</feature>
<sequence length="274" mass="30552">MILMTRITNFGRKRTYVEAGFESNTLETQVETLNNIEGNGDPPTPPKKKRKRTKPSMRDGNTGVKAAEAAAERERRKAEAEARAQNGQPVLSKSAKKKKRDKDRKEKAVEARSAAVSTSEERRLKRIQEKLDATTCFACRERGHAARNCPNTKNAENKEFSVVGICYRKPINESDPLPFACCFVCNGKGHLASSCPQNKAKGIYPDGGCCKLCGDTSHLARDCGTAGADEDDFHSFKRHNNEMDRNEQRVERLLKKKLETGSDPKPPPKKVINF</sequence>
<gene>
    <name evidence="5" type="ORF">H0H81_008408</name>
</gene>
<dbReference type="AlphaFoldDB" id="A0A9P7FQ87"/>
<evidence type="ECO:0000256" key="2">
    <source>
        <dbReference type="PROSITE-ProRule" id="PRU00047"/>
    </source>
</evidence>